<dbReference type="SUPFAM" id="SSF51395">
    <property type="entry name" value="FMN-linked oxidoreductases"/>
    <property type="match status" value="1"/>
</dbReference>
<evidence type="ECO:0000313" key="4">
    <source>
        <dbReference type="Proteomes" id="UP001413721"/>
    </source>
</evidence>
<proteinExistence type="predicted"/>
<gene>
    <name evidence="3" type="ORF">WG926_05385</name>
</gene>
<dbReference type="Proteomes" id="UP001413721">
    <property type="component" value="Unassembled WGS sequence"/>
</dbReference>
<dbReference type="InterPro" id="IPR036188">
    <property type="entry name" value="FAD/NAD-bd_sf"/>
</dbReference>
<dbReference type="InterPro" id="IPR002938">
    <property type="entry name" value="FAD-bd"/>
</dbReference>
<dbReference type="PRINTS" id="PR00420">
    <property type="entry name" value="RNGMNOXGNASE"/>
</dbReference>
<protein>
    <submittedName>
        <fullName evidence="3">Bifunctional salicylyl-CoA 5-hydroxylase/oxidoreductase</fullName>
    </submittedName>
</protein>
<dbReference type="Pfam" id="PF00724">
    <property type="entry name" value="Oxidored_FMN"/>
    <property type="match status" value="1"/>
</dbReference>
<dbReference type="InterPro" id="IPR001155">
    <property type="entry name" value="OxRdtase_FMN_N"/>
</dbReference>
<name>A0ABU9YG74_9PROT</name>
<accession>A0ABU9YG74</accession>
<dbReference type="RefSeq" id="WP_345936901.1">
    <property type="nucleotide sequence ID" value="NZ_JBBKTW010000002.1"/>
</dbReference>
<dbReference type="PANTHER" id="PTHR43303">
    <property type="entry name" value="NADPH DEHYDROGENASE C23G7.10C-RELATED"/>
    <property type="match status" value="1"/>
</dbReference>
<dbReference type="Gene3D" id="3.20.20.70">
    <property type="entry name" value="Aldolase class I"/>
    <property type="match status" value="1"/>
</dbReference>
<dbReference type="Pfam" id="PF01494">
    <property type="entry name" value="FAD_binding_3"/>
    <property type="match status" value="1"/>
</dbReference>
<evidence type="ECO:0000259" key="2">
    <source>
        <dbReference type="Pfam" id="PF01494"/>
    </source>
</evidence>
<feature type="domain" description="FAD-binding" evidence="2">
    <location>
        <begin position="6"/>
        <end position="301"/>
    </location>
</feature>
<sequence>MRIACLGGGPAGLYFAISMKLRNPAHDIEIIERNRAGDTFGWGVVFSDQTVENLRANDPVSAEAIIGSFASWDDIVVRFRGEAIRSTGHGFIGIGRKRLLAILQDRARELGVRMSFETEFDADLDAFAGFDLIVAADGINSRLRTRFADRFGVDIQIRANKYVWLGTERRFDAFEFIFEETPAGLIWAHAYRFEDGRSTFIVECSEDTWRGLGFDRMGQDETCRACEAIFSAHLDGHPLSTNAKHLRGSAWLNFNRILCACWTMGNLVLLGDAAHTAHFSIGSGTKLAIEDAIKLAEVLNAGAAGGDTGHADTAGWLPAALQDYEDVRRVEVLKLQNAARNSTEWFETLGRYQNFDPVQFTYALLTRSQRVSHENLRLRDPAWLAEVERRFAARAAAAVAPDDAPTTAVETPTPPPLFTPFRLRGVTLANRVVVSPVLTYGAGPDGAPDDGHLVHYGARALGGAGLVMTEMTAVGAGGRITPHCLGLYDDAQMPGWRRLVDFVHNNSAARIGIQLGHAGARGAVTPDDAPLPAGDDWPLIAASALARTPGGQVPAAMTLADMDAVRDDFVAATRRADELGVDLIEIQAGHGYLLSGFITPLMNRRADDFGGTLDNRLRFPLAVVAAVRAAWPEHKPLAVRISASDWMGDAGITPDDAVLIARALTAAGVDLIDVSSGETSAEARPVFGRLYQTPFADQIRNEAGCAVMAVGNIYEADQVNAILAAGRADLVALGRPHLIDPMWTLRAAAELGYRGGHTPPAYRPGQAQLARNLARAQEIASL</sequence>
<feature type="domain" description="NADH:flavin oxidoreductase/NADH oxidase N-terminal" evidence="1">
    <location>
        <begin position="417"/>
        <end position="750"/>
    </location>
</feature>
<dbReference type="SUPFAM" id="SSF51905">
    <property type="entry name" value="FAD/NAD(P)-binding domain"/>
    <property type="match status" value="1"/>
</dbReference>
<evidence type="ECO:0000259" key="1">
    <source>
        <dbReference type="Pfam" id="PF00724"/>
    </source>
</evidence>
<dbReference type="Gene3D" id="3.30.9.20">
    <property type="match status" value="1"/>
</dbReference>
<dbReference type="EMBL" id="JBBKTW010000002">
    <property type="protein sequence ID" value="MEN2987726.1"/>
    <property type="molecule type" value="Genomic_DNA"/>
</dbReference>
<dbReference type="PANTHER" id="PTHR43303:SF3">
    <property type="entry name" value="BLR3436 PROTEIN"/>
    <property type="match status" value="1"/>
</dbReference>
<dbReference type="NCBIfam" id="NF006101">
    <property type="entry name" value="PRK08255.1"/>
    <property type="match status" value="1"/>
</dbReference>
<keyword evidence="4" id="KW-1185">Reference proteome</keyword>
<dbReference type="InterPro" id="IPR013785">
    <property type="entry name" value="Aldolase_TIM"/>
</dbReference>
<dbReference type="Gene3D" id="3.50.50.60">
    <property type="entry name" value="FAD/NAD(P)-binding domain"/>
    <property type="match status" value="1"/>
</dbReference>
<comment type="caution">
    <text evidence="3">The sequence shown here is derived from an EMBL/GenBank/DDBJ whole genome shotgun (WGS) entry which is preliminary data.</text>
</comment>
<reference evidence="3 4" key="1">
    <citation type="submission" date="2024-03" db="EMBL/GenBank/DDBJ databases">
        <title>High-quality draft genome sequencing of Tistrella sp. BH-R2-4.</title>
        <authorList>
            <person name="Dong C."/>
        </authorList>
    </citation>
    <scope>NUCLEOTIDE SEQUENCE [LARGE SCALE GENOMIC DNA]</scope>
    <source>
        <strain evidence="3 4">BH-R2-4</strain>
    </source>
</reference>
<organism evidence="3 4">
    <name type="scientific">Tistrella arctica</name>
    <dbReference type="NCBI Taxonomy" id="3133430"/>
    <lineage>
        <taxon>Bacteria</taxon>
        <taxon>Pseudomonadati</taxon>
        <taxon>Pseudomonadota</taxon>
        <taxon>Alphaproteobacteria</taxon>
        <taxon>Geminicoccales</taxon>
        <taxon>Geminicoccaceae</taxon>
        <taxon>Tistrella</taxon>
    </lineage>
</organism>
<dbReference type="InterPro" id="IPR044152">
    <property type="entry name" value="YqjM-like"/>
</dbReference>
<evidence type="ECO:0000313" key="3">
    <source>
        <dbReference type="EMBL" id="MEN2987726.1"/>
    </source>
</evidence>